<evidence type="ECO:0000256" key="8">
    <source>
        <dbReference type="ARBA" id="ARBA00022490"/>
    </source>
</evidence>
<evidence type="ECO:0000256" key="14">
    <source>
        <dbReference type="ARBA" id="ARBA00023239"/>
    </source>
</evidence>
<evidence type="ECO:0000256" key="15">
    <source>
        <dbReference type="ARBA" id="ARBA00031656"/>
    </source>
</evidence>
<dbReference type="EMBL" id="AUZY01006425">
    <property type="protein sequence ID" value="EQD54416.1"/>
    <property type="molecule type" value="Genomic_DNA"/>
</dbReference>
<dbReference type="InterPro" id="IPR029069">
    <property type="entry name" value="HotDog_dom_sf"/>
</dbReference>
<dbReference type="NCBIfam" id="NF003509">
    <property type="entry name" value="PRK05174.1"/>
    <property type="match status" value="1"/>
</dbReference>
<evidence type="ECO:0000256" key="12">
    <source>
        <dbReference type="ARBA" id="ARBA00023160"/>
    </source>
</evidence>
<evidence type="ECO:0000256" key="1">
    <source>
        <dbReference type="ARBA" id="ARBA00001055"/>
    </source>
</evidence>
<evidence type="ECO:0000256" key="7">
    <source>
        <dbReference type="ARBA" id="ARBA00017810"/>
    </source>
</evidence>
<dbReference type="NCBIfam" id="TIGR01749">
    <property type="entry name" value="fabA"/>
    <property type="match status" value="1"/>
</dbReference>
<gene>
    <name evidence="18" type="ORF">B1B_09698</name>
</gene>
<keyword evidence="14" id="KW-0456">Lyase</keyword>
<keyword evidence="12" id="KW-0275">Fatty acid biosynthesis</keyword>
<comment type="pathway">
    <text evidence="3">Lipid metabolism; fatty acid biosynthesis.</text>
</comment>
<evidence type="ECO:0000256" key="11">
    <source>
        <dbReference type="ARBA" id="ARBA00023098"/>
    </source>
</evidence>
<evidence type="ECO:0000256" key="2">
    <source>
        <dbReference type="ARBA" id="ARBA00004496"/>
    </source>
</evidence>
<sequence>MTQTSFSRDELIAHARGELFPNNVGRLPLPNMLMFDRITHIQSDGGDFNRGQVIAEMDVRPDLWFFGCHFVGDPVMPGCLGLDALWQLTGFFLTWLGEPGSGRALGVDKVRFTGQILPTAHRVRYIVHVKRIIHSKLTLIVSNGSVSVDDHEIYTAEALRVALFTSTAGF</sequence>
<evidence type="ECO:0000256" key="3">
    <source>
        <dbReference type="ARBA" id="ARBA00005194"/>
    </source>
</evidence>
<organism evidence="18">
    <name type="scientific">mine drainage metagenome</name>
    <dbReference type="NCBI Taxonomy" id="410659"/>
    <lineage>
        <taxon>unclassified sequences</taxon>
        <taxon>metagenomes</taxon>
        <taxon>ecological metagenomes</taxon>
    </lineage>
</organism>
<dbReference type="UniPathway" id="UPA00094"/>
<dbReference type="GO" id="GO:0034017">
    <property type="term" value="F:trans-2-decenoyl-acyl-carrier-protein isomerase activity"/>
    <property type="evidence" value="ECO:0007669"/>
    <property type="project" value="UniProtKB-EC"/>
</dbReference>
<dbReference type="GO" id="GO:0019171">
    <property type="term" value="F:(3R)-hydroxyacyl-[acyl-carrier-protein] dehydratase activity"/>
    <property type="evidence" value="ECO:0007669"/>
    <property type="project" value="UniProtKB-EC"/>
</dbReference>
<comment type="caution">
    <text evidence="18">The sequence shown here is derived from an EMBL/GenBank/DDBJ whole genome shotgun (WGS) entry which is preliminary data.</text>
</comment>
<protein>
    <recommendedName>
        <fullName evidence="7">3-hydroxydecanoyl-[acyl-carrier-protein] dehydratase</fullName>
        <ecNumber evidence="6">5.3.3.14</ecNumber>
    </recommendedName>
    <alternativeName>
        <fullName evidence="16">3-hydroxyacyl-[acyl-carrier-protein] dehydratase FabA</fullName>
    </alternativeName>
    <alternativeName>
        <fullName evidence="17">Beta-hydroxydecanoyl thioester dehydrase</fullName>
    </alternativeName>
    <alternativeName>
        <fullName evidence="15">Trans-2-decenoyl-[acyl-carrier-protein] isomerase</fullName>
    </alternativeName>
</protein>
<evidence type="ECO:0000256" key="13">
    <source>
        <dbReference type="ARBA" id="ARBA00023235"/>
    </source>
</evidence>
<comment type="subcellular location">
    <subcellularLocation>
        <location evidence="2">Cytoplasm</location>
    </subcellularLocation>
</comment>
<comment type="catalytic activity">
    <reaction evidence="1">
        <text>a (3R)-hydroxyacyl-[ACP] = a (2E)-enoyl-[ACP] + H2O</text>
        <dbReference type="Rhea" id="RHEA:13097"/>
        <dbReference type="Rhea" id="RHEA-COMP:9925"/>
        <dbReference type="Rhea" id="RHEA-COMP:9945"/>
        <dbReference type="ChEBI" id="CHEBI:15377"/>
        <dbReference type="ChEBI" id="CHEBI:78784"/>
        <dbReference type="ChEBI" id="CHEBI:78827"/>
        <dbReference type="EC" id="4.2.1.59"/>
    </reaction>
</comment>
<dbReference type="GO" id="GO:0006633">
    <property type="term" value="P:fatty acid biosynthetic process"/>
    <property type="evidence" value="ECO:0007669"/>
    <property type="project" value="UniProtKB-UniPathway"/>
</dbReference>
<name>T1A1J0_9ZZZZ</name>
<dbReference type="EC" id="5.3.3.14" evidence="6"/>
<keyword evidence="11" id="KW-0443">Lipid metabolism</keyword>
<evidence type="ECO:0000256" key="4">
    <source>
        <dbReference type="ARBA" id="ARBA00006714"/>
    </source>
</evidence>
<evidence type="ECO:0000256" key="5">
    <source>
        <dbReference type="ARBA" id="ARBA00011738"/>
    </source>
</evidence>
<dbReference type="InterPro" id="IPR013114">
    <property type="entry name" value="FabA_FabZ"/>
</dbReference>
<dbReference type="Gene3D" id="3.10.129.10">
    <property type="entry name" value="Hotdog Thioesterase"/>
    <property type="match status" value="1"/>
</dbReference>
<evidence type="ECO:0000313" key="18">
    <source>
        <dbReference type="EMBL" id="EQD54416.1"/>
    </source>
</evidence>
<comment type="similarity">
    <text evidence="4">Belongs to the thioester dehydratase family. FabA subfamily.</text>
</comment>
<evidence type="ECO:0000256" key="17">
    <source>
        <dbReference type="ARBA" id="ARBA00032821"/>
    </source>
</evidence>
<dbReference type="SUPFAM" id="SSF54637">
    <property type="entry name" value="Thioesterase/thiol ester dehydrase-isomerase"/>
    <property type="match status" value="1"/>
</dbReference>
<dbReference type="PANTHER" id="PTHR30272:SF8">
    <property type="entry name" value="3-HYDROXYDECANOYL-[ACYL-CARRIER-PROTEIN] DEHYDRATASE"/>
    <property type="match status" value="1"/>
</dbReference>
<dbReference type="Pfam" id="PF07977">
    <property type="entry name" value="FabA"/>
    <property type="match status" value="1"/>
</dbReference>
<evidence type="ECO:0000256" key="6">
    <source>
        <dbReference type="ARBA" id="ARBA00012677"/>
    </source>
</evidence>
<reference evidence="18" key="2">
    <citation type="journal article" date="2014" name="ISME J.">
        <title>Microbial stratification in low pH oxic and suboxic macroscopic growths along an acid mine drainage.</title>
        <authorList>
            <person name="Mendez-Garcia C."/>
            <person name="Mesa V."/>
            <person name="Sprenger R.R."/>
            <person name="Richter M."/>
            <person name="Diez M.S."/>
            <person name="Solano J."/>
            <person name="Bargiela R."/>
            <person name="Golyshina O.V."/>
            <person name="Manteca A."/>
            <person name="Ramos J.L."/>
            <person name="Gallego J.R."/>
            <person name="Llorente I."/>
            <person name="Martins Dos Santos V.A."/>
            <person name="Jensen O.N."/>
            <person name="Pelaez A.I."/>
            <person name="Sanchez J."/>
            <person name="Ferrer M."/>
        </authorList>
    </citation>
    <scope>NUCLEOTIDE SEQUENCE</scope>
</reference>
<reference evidence="18" key="1">
    <citation type="submission" date="2013-08" db="EMBL/GenBank/DDBJ databases">
        <authorList>
            <person name="Mendez C."/>
            <person name="Richter M."/>
            <person name="Ferrer M."/>
            <person name="Sanchez J."/>
        </authorList>
    </citation>
    <scope>NUCLEOTIDE SEQUENCE</scope>
</reference>
<dbReference type="GO" id="GO:0005737">
    <property type="term" value="C:cytoplasm"/>
    <property type="evidence" value="ECO:0007669"/>
    <property type="project" value="UniProtKB-SubCell"/>
</dbReference>
<keyword evidence="10" id="KW-0276">Fatty acid metabolism</keyword>
<dbReference type="InterPro" id="IPR010083">
    <property type="entry name" value="FabA"/>
</dbReference>
<keyword evidence="8" id="KW-0963">Cytoplasm</keyword>
<accession>T1A1J0</accession>
<evidence type="ECO:0000256" key="10">
    <source>
        <dbReference type="ARBA" id="ARBA00022832"/>
    </source>
</evidence>
<keyword evidence="13" id="KW-0413">Isomerase</keyword>
<evidence type="ECO:0000256" key="9">
    <source>
        <dbReference type="ARBA" id="ARBA00022516"/>
    </source>
</evidence>
<keyword evidence="9" id="KW-0444">Lipid biosynthesis</keyword>
<comment type="subunit">
    <text evidence="5">Homodimer.</text>
</comment>
<dbReference type="AlphaFoldDB" id="T1A1J0"/>
<dbReference type="PANTHER" id="PTHR30272">
    <property type="entry name" value="3-HYDROXYACYL-[ACYL-CARRIER-PROTEIN] DEHYDRATASE"/>
    <property type="match status" value="1"/>
</dbReference>
<proteinExistence type="inferred from homology"/>
<evidence type="ECO:0000256" key="16">
    <source>
        <dbReference type="ARBA" id="ARBA00032302"/>
    </source>
</evidence>